<keyword evidence="3" id="KW-0731">Sigma factor</keyword>
<evidence type="ECO:0000256" key="4">
    <source>
        <dbReference type="ARBA" id="ARBA00023163"/>
    </source>
</evidence>
<feature type="transmembrane region" description="Helical" evidence="5">
    <location>
        <begin position="200"/>
        <end position="217"/>
    </location>
</feature>
<evidence type="ECO:0000256" key="5">
    <source>
        <dbReference type="SAM" id="Phobius"/>
    </source>
</evidence>
<dbReference type="NCBIfam" id="TIGR02937">
    <property type="entry name" value="sigma70-ECF"/>
    <property type="match status" value="1"/>
</dbReference>
<evidence type="ECO:0000256" key="1">
    <source>
        <dbReference type="ARBA" id="ARBA00010641"/>
    </source>
</evidence>
<dbReference type="SUPFAM" id="SSF88946">
    <property type="entry name" value="Sigma2 domain of RNA polymerase sigma factors"/>
    <property type="match status" value="1"/>
</dbReference>
<dbReference type="CDD" id="cd06171">
    <property type="entry name" value="Sigma70_r4"/>
    <property type="match status" value="1"/>
</dbReference>
<feature type="domain" description="RNA polymerase sigma factor 70 region 4 type 2" evidence="7">
    <location>
        <begin position="145"/>
        <end position="196"/>
    </location>
</feature>
<keyword evidence="2" id="KW-0805">Transcription regulation</keyword>
<dbReference type="Gene3D" id="1.10.1740.10">
    <property type="match status" value="1"/>
</dbReference>
<feature type="transmembrane region" description="Helical" evidence="5">
    <location>
        <begin position="270"/>
        <end position="295"/>
    </location>
</feature>
<keyword evidence="5" id="KW-0472">Membrane</keyword>
<evidence type="ECO:0000313" key="8">
    <source>
        <dbReference type="EMBL" id="APW61702.1"/>
    </source>
</evidence>
<feature type="transmembrane region" description="Helical" evidence="5">
    <location>
        <begin position="237"/>
        <end position="258"/>
    </location>
</feature>
<evidence type="ECO:0000259" key="6">
    <source>
        <dbReference type="Pfam" id="PF04542"/>
    </source>
</evidence>
<dbReference type="KEGG" id="pbor:BSF38_03229"/>
<feature type="domain" description="RNA polymerase sigma-70 region 2" evidence="6">
    <location>
        <begin position="48"/>
        <end position="115"/>
    </location>
</feature>
<dbReference type="InterPro" id="IPR013324">
    <property type="entry name" value="RNA_pol_sigma_r3/r4-like"/>
</dbReference>
<dbReference type="Gene3D" id="1.10.10.10">
    <property type="entry name" value="Winged helix-like DNA-binding domain superfamily/Winged helix DNA-binding domain"/>
    <property type="match status" value="1"/>
</dbReference>
<dbReference type="STRING" id="1387353.BSF38_03229"/>
<dbReference type="GO" id="GO:0006352">
    <property type="term" value="P:DNA-templated transcription initiation"/>
    <property type="evidence" value="ECO:0007669"/>
    <property type="project" value="InterPro"/>
</dbReference>
<dbReference type="InterPro" id="IPR007627">
    <property type="entry name" value="RNA_pol_sigma70_r2"/>
</dbReference>
<reference evidence="9" key="1">
    <citation type="submission" date="2016-12" db="EMBL/GenBank/DDBJ databases">
        <title>Comparative genomics of four Isosphaeraceae planctomycetes: a common pool of plasmids and glycoside hydrolase genes.</title>
        <authorList>
            <person name="Ivanova A."/>
        </authorList>
    </citation>
    <scope>NUCLEOTIDE SEQUENCE [LARGE SCALE GENOMIC DNA]</scope>
    <source>
        <strain evidence="9">PX4</strain>
    </source>
</reference>
<evidence type="ECO:0000256" key="2">
    <source>
        <dbReference type="ARBA" id="ARBA00023015"/>
    </source>
</evidence>
<dbReference type="InterPro" id="IPR013249">
    <property type="entry name" value="RNA_pol_sigma70_r4_t2"/>
</dbReference>
<keyword evidence="9" id="KW-1185">Reference proteome</keyword>
<dbReference type="InterPro" id="IPR013325">
    <property type="entry name" value="RNA_pol_sigma_r2"/>
</dbReference>
<comment type="similarity">
    <text evidence="1">Belongs to the sigma-70 factor family. ECF subfamily.</text>
</comment>
<name>A0A1U7CRZ3_9BACT</name>
<dbReference type="GO" id="GO:0016987">
    <property type="term" value="F:sigma factor activity"/>
    <property type="evidence" value="ECO:0007669"/>
    <property type="project" value="UniProtKB-KW"/>
</dbReference>
<dbReference type="AlphaFoldDB" id="A0A1U7CRZ3"/>
<dbReference type="RefSeq" id="WP_168189391.1">
    <property type="nucleotide sequence ID" value="NZ_CP019082.1"/>
</dbReference>
<keyword evidence="5" id="KW-0812">Transmembrane</keyword>
<accession>A0A1U7CRZ3</accession>
<gene>
    <name evidence="8" type="primary">sigE_15</name>
    <name evidence="8" type="ORF">BSF38_03229</name>
</gene>
<dbReference type="PANTHER" id="PTHR43133:SF51">
    <property type="entry name" value="RNA POLYMERASE SIGMA FACTOR"/>
    <property type="match status" value="1"/>
</dbReference>
<dbReference type="Proteomes" id="UP000186309">
    <property type="component" value="Chromosome"/>
</dbReference>
<evidence type="ECO:0000313" key="9">
    <source>
        <dbReference type="Proteomes" id="UP000186309"/>
    </source>
</evidence>
<protein>
    <submittedName>
        <fullName evidence="8">ECF RNA polymerase sigma factor SigE</fullName>
    </submittedName>
</protein>
<keyword evidence="5" id="KW-1133">Transmembrane helix</keyword>
<evidence type="ECO:0000259" key="7">
    <source>
        <dbReference type="Pfam" id="PF08281"/>
    </source>
</evidence>
<organism evidence="8 9">
    <name type="scientific">Paludisphaera borealis</name>
    <dbReference type="NCBI Taxonomy" id="1387353"/>
    <lineage>
        <taxon>Bacteria</taxon>
        <taxon>Pseudomonadati</taxon>
        <taxon>Planctomycetota</taxon>
        <taxon>Planctomycetia</taxon>
        <taxon>Isosphaerales</taxon>
        <taxon>Isosphaeraceae</taxon>
        <taxon>Paludisphaera</taxon>
    </lineage>
</organism>
<dbReference type="Pfam" id="PF08281">
    <property type="entry name" value="Sigma70_r4_2"/>
    <property type="match status" value="1"/>
</dbReference>
<dbReference type="EMBL" id="CP019082">
    <property type="protein sequence ID" value="APW61702.1"/>
    <property type="molecule type" value="Genomic_DNA"/>
</dbReference>
<keyword evidence="4" id="KW-0804">Transcription</keyword>
<dbReference type="InterPro" id="IPR039425">
    <property type="entry name" value="RNA_pol_sigma-70-like"/>
</dbReference>
<dbReference type="InterPro" id="IPR014284">
    <property type="entry name" value="RNA_pol_sigma-70_dom"/>
</dbReference>
<dbReference type="PANTHER" id="PTHR43133">
    <property type="entry name" value="RNA POLYMERASE ECF-TYPE SIGMA FACTO"/>
    <property type="match status" value="1"/>
</dbReference>
<sequence>MTTRRKNSVPGPLRTLFNVGAIGDMTDGQLLERFAIGGEAAELAFAALVERHGPVVLHACQSILRDEHDAEDAFQATFLVLVRKAGSLWVRDSLGPWLHQVAYRAARCSLSARTRRTAHAQRAAEMIAARRDQGKTDDGEEIGAALHEEIERMPERYRIPVLLCDLEGRTHEQAARHLGCPVGTIKSRLARGRQRLRDRLTRRGLVVPTGALAAGLLPPTARAAPPASWVESTTRAAMHIAAGQPPAAVVSATVFALLKGISKGLFMNSLKGTLAAVATLGILAAGAAGLAWAGLQQPSGSDAPRPAAVEEKAQVEAPKIQDTEPIDGSWRVLYLAGTVAGKREGYLMPNLEAPITGKTIDLPTLTDDPKNPINYLGKTSYTLKPGRMEADEWVKADEERLEEFRGELSWIELSARRLAHNNQPVPSDSLIMARKKVDFGEARLRNTQKRRDQRWAETTAQISQIDIAASPKNGKVRLGIYRIKDDVLTICYDESDHGRPETFADVKPSQRLIILHLRGMKLESVPPLQPE</sequence>
<evidence type="ECO:0000256" key="3">
    <source>
        <dbReference type="ARBA" id="ARBA00023082"/>
    </source>
</evidence>
<dbReference type="SUPFAM" id="SSF88659">
    <property type="entry name" value="Sigma3 and sigma4 domains of RNA polymerase sigma factors"/>
    <property type="match status" value="1"/>
</dbReference>
<dbReference type="InterPro" id="IPR036388">
    <property type="entry name" value="WH-like_DNA-bd_sf"/>
</dbReference>
<proteinExistence type="inferred from homology"/>
<dbReference type="Pfam" id="PF04542">
    <property type="entry name" value="Sigma70_r2"/>
    <property type="match status" value="1"/>
</dbReference>
<dbReference type="GO" id="GO:0003677">
    <property type="term" value="F:DNA binding"/>
    <property type="evidence" value="ECO:0007669"/>
    <property type="project" value="InterPro"/>
</dbReference>